<organism evidence="1 2">
    <name type="scientific">Paenibacillus naphthalenovorans</name>
    <dbReference type="NCBI Taxonomy" id="162209"/>
    <lineage>
        <taxon>Bacteria</taxon>
        <taxon>Bacillati</taxon>
        <taxon>Bacillota</taxon>
        <taxon>Bacilli</taxon>
        <taxon>Bacillales</taxon>
        <taxon>Paenibacillaceae</taxon>
        <taxon>Paenibacillus</taxon>
    </lineage>
</organism>
<reference evidence="1 2" key="2">
    <citation type="journal article" date="2016" name="Genome Announc.">
        <title>Complete Genome Sequences of Two Interactive Moderate Thermophiles, Paenibacillus napthalenovorans 32O-Y and Paenibacillus sp. 32O-W.</title>
        <authorList>
            <person name="Butler R.R.III."/>
            <person name="Wang J."/>
            <person name="Stark B.C."/>
            <person name="Pombert J.F."/>
        </authorList>
    </citation>
    <scope>NUCLEOTIDE SEQUENCE [LARGE SCALE GENOMIC DNA]</scope>
    <source>
        <strain evidence="1 2">32O-Y</strain>
    </source>
</reference>
<dbReference type="OrthoDB" id="2662207at2"/>
<dbReference type="KEGG" id="pnp:IJ22_37100"/>
<dbReference type="RefSeq" id="WP_062409821.1">
    <property type="nucleotide sequence ID" value="NZ_CP013652.1"/>
</dbReference>
<dbReference type="STRING" id="162209.IJ22_37100"/>
<accession>A0A0U2M7D2</accession>
<sequence>MAEINETPLPIDREYIYKRATLHKKISELSYRDAEAALAFLREWAEGKKPVSQLWEEVAAALGAGV</sequence>
<evidence type="ECO:0000313" key="2">
    <source>
        <dbReference type="Proteomes" id="UP000061660"/>
    </source>
</evidence>
<gene>
    <name evidence="1" type="ORF">IJ22_37100</name>
</gene>
<dbReference type="PATRIC" id="fig|162209.4.peg.3951"/>
<dbReference type="AlphaFoldDB" id="A0A0U2M7D2"/>
<reference evidence="2" key="1">
    <citation type="submission" date="2015-12" db="EMBL/GenBank/DDBJ databases">
        <title>Complete genome sequences of two moderately thermophilic Paenibacillus species.</title>
        <authorList>
            <person name="Butler R.III."/>
            <person name="Wang J."/>
            <person name="Stark B.C."/>
            <person name="Pombert J.-F."/>
        </authorList>
    </citation>
    <scope>NUCLEOTIDE SEQUENCE [LARGE SCALE GENOMIC DNA]</scope>
    <source>
        <strain evidence="2">32O-Y</strain>
    </source>
</reference>
<dbReference type="Proteomes" id="UP000061660">
    <property type="component" value="Chromosome"/>
</dbReference>
<evidence type="ECO:0000313" key="1">
    <source>
        <dbReference type="EMBL" id="ALS24048.1"/>
    </source>
</evidence>
<name>A0A0U2M7D2_9BACL</name>
<keyword evidence="2" id="KW-1185">Reference proteome</keyword>
<protein>
    <submittedName>
        <fullName evidence="1">Uncharacterized protein</fullName>
    </submittedName>
</protein>
<dbReference type="EMBL" id="CP013652">
    <property type="protein sequence ID" value="ALS24048.1"/>
    <property type="molecule type" value="Genomic_DNA"/>
</dbReference>
<proteinExistence type="predicted"/>